<keyword evidence="9 10" id="KW-0472">Membrane</keyword>
<keyword evidence="8 10" id="KW-1133">Transmembrane helix</keyword>
<evidence type="ECO:0000259" key="11">
    <source>
        <dbReference type="PROSITE" id="PS52015"/>
    </source>
</evidence>
<evidence type="ECO:0000256" key="3">
    <source>
        <dbReference type="ARBA" id="ARBA00022448"/>
    </source>
</evidence>
<dbReference type="GO" id="GO:0098797">
    <property type="term" value="C:plasma membrane protein complex"/>
    <property type="evidence" value="ECO:0007669"/>
    <property type="project" value="TreeGrafter"/>
</dbReference>
<feature type="domain" description="TonB C-terminal" evidence="11">
    <location>
        <begin position="133"/>
        <end position="223"/>
    </location>
</feature>
<evidence type="ECO:0000256" key="5">
    <source>
        <dbReference type="ARBA" id="ARBA00022519"/>
    </source>
</evidence>
<keyword evidence="5" id="KW-0997">Cell inner membrane</keyword>
<evidence type="ECO:0000256" key="9">
    <source>
        <dbReference type="ARBA" id="ARBA00023136"/>
    </source>
</evidence>
<sequence length="223" mass="25007">MENKKTPKADIRKMSGMIFNLGLMLSVAAVLVAFEWKAYEDFEIKSLGTEDNTWDLLDIPNTVQTPPTPPPVIQQPEIELVPDEVIIEKLDAVIDFSLEQEPAPTEIEFEGPPVVEDPDVINDFVEVQASFKGGMDQWYVYLKNNLKYPTQARRMGIEGTAIVRFVVNTDGSIQDVELVRTIGGGCDEVAMEVIKNSPNWNPGRINGKAVRSRMTIPIKFRLN</sequence>
<dbReference type="EMBL" id="FSRC01000001">
    <property type="protein sequence ID" value="SIN66725.1"/>
    <property type="molecule type" value="Genomic_DNA"/>
</dbReference>
<gene>
    <name evidence="12" type="ORF">SAMN05444394_0403</name>
</gene>
<keyword evidence="7" id="KW-0653">Protein transport</keyword>
<comment type="subcellular location">
    <subcellularLocation>
        <location evidence="1">Cell inner membrane</location>
        <topology evidence="1">Single-pass membrane protein</topology>
        <orientation evidence="1">Periplasmic side</orientation>
    </subcellularLocation>
</comment>
<dbReference type="PANTHER" id="PTHR33446:SF2">
    <property type="entry name" value="PROTEIN TONB"/>
    <property type="match status" value="1"/>
</dbReference>
<evidence type="ECO:0000256" key="6">
    <source>
        <dbReference type="ARBA" id="ARBA00022692"/>
    </source>
</evidence>
<dbReference type="RefSeq" id="WP_074223163.1">
    <property type="nucleotide sequence ID" value="NZ_FSRC01000001.1"/>
</dbReference>
<proteinExistence type="inferred from homology"/>
<reference evidence="13" key="1">
    <citation type="submission" date="2016-11" db="EMBL/GenBank/DDBJ databases">
        <authorList>
            <person name="Varghese N."/>
            <person name="Submissions S."/>
        </authorList>
    </citation>
    <scope>NUCLEOTIDE SEQUENCE [LARGE SCALE GENOMIC DNA]</scope>
    <source>
        <strain evidence="13">DSM 15292</strain>
    </source>
</reference>
<dbReference type="Gene3D" id="3.30.1150.10">
    <property type="match status" value="1"/>
</dbReference>
<dbReference type="InterPro" id="IPR037682">
    <property type="entry name" value="TonB_C"/>
</dbReference>
<dbReference type="SUPFAM" id="SSF74653">
    <property type="entry name" value="TolA/TonB C-terminal domain"/>
    <property type="match status" value="1"/>
</dbReference>
<evidence type="ECO:0000313" key="12">
    <source>
        <dbReference type="EMBL" id="SIN66725.1"/>
    </source>
</evidence>
<evidence type="ECO:0000256" key="8">
    <source>
        <dbReference type="ARBA" id="ARBA00022989"/>
    </source>
</evidence>
<evidence type="ECO:0000256" key="10">
    <source>
        <dbReference type="SAM" id="Phobius"/>
    </source>
</evidence>
<comment type="similarity">
    <text evidence="2">Belongs to the TonB family.</text>
</comment>
<dbReference type="PRINTS" id="PR01374">
    <property type="entry name" value="TONBPROTEIN"/>
</dbReference>
<dbReference type="PANTHER" id="PTHR33446">
    <property type="entry name" value="PROTEIN TONB-RELATED"/>
    <property type="match status" value="1"/>
</dbReference>
<dbReference type="GO" id="GO:0015031">
    <property type="term" value="P:protein transport"/>
    <property type="evidence" value="ECO:0007669"/>
    <property type="project" value="UniProtKB-KW"/>
</dbReference>
<dbReference type="Pfam" id="PF03544">
    <property type="entry name" value="TonB_C"/>
    <property type="match status" value="1"/>
</dbReference>
<feature type="transmembrane region" description="Helical" evidence="10">
    <location>
        <begin position="21"/>
        <end position="39"/>
    </location>
</feature>
<evidence type="ECO:0000256" key="7">
    <source>
        <dbReference type="ARBA" id="ARBA00022927"/>
    </source>
</evidence>
<dbReference type="GO" id="GO:0055085">
    <property type="term" value="P:transmembrane transport"/>
    <property type="evidence" value="ECO:0007669"/>
    <property type="project" value="InterPro"/>
</dbReference>
<evidence type="ECO:0000313" key="13">
    <source>
        <dbReference type="Proteomes" id="UP000185221"/>
    </source>
</evidence>
<protein>
    <submittedName>
        <fullName evidence="12">Protein TonB</fullName>
    </submittedName>
</protein>
<dbReference type="OrthoDB" id="9812355at2"/>
<keyword evidence="4" id="KW-1003">Cell membrane</keyword>
<evidence type="ECO:0000256" key="2">
    <source>
        <dbReference type="ARBA" id="ARBA00006555"/>
    </source>
</evidence>
<dbReference type="NCBIfam" id="TIGR01352">
    <property type="entry name" value="tonB_Cterm"/>
    <property type="match status" value="1"/>
</dbReference>
<dbReference type="Proteomes" id="UP000185221">
    <property type="component" value="Unassembled WGS sequence"/>
</dbReference>
<dbReference type="GO" id="GO:0015891">
    <property type="term" value="P:siderophore transport"/>
    <property type="evidence" value="ECO:0007669"/>
    <property type="project" value="InterPro"/>
</dbReference>
<accession>A0A1N6D7H0</accession>
<dbReference type="InterPro" id="IPR051045">
    <property type="entry name" value="TonB-dependent_transducer"/>
</dbReference>
<keyword evidence="3" id="KW-0813">Transport</keyword>
<dbReference type="STRING" id="226505.SAMN05444394_0403"/>
<dbReference type="InterPro" id="IPR003538">
    <property type="entry name" value="TonB"/>
</dbReference>
<dbReference type="InterPro" id="IPR006260">
    <property type="entry name" value="TonB/TolA_C"/>
</dbReference>
<dbReference type="AlphaFoldDB" id="A0A1N6D7H0"/>
<dbReference type="GO" id="GO:0030288">
    <property type="term" value="C:outer membrane-bounded periplasmic space"/>
    <property type="evidence" value="ECO:0007669"/>
    <property type="project" value="InterPro"/>
</dbReference>
<organism evidence="12 13">
    <name type="scientific">Algoriphagus halophilus</name>
    <dbReference type="NCBI Taxonomy" id="226505"/>
    <lineage>
        <taxon>Bacteria</taxon>
        <taxon>Pseudomonadati</taxon>
        <taxon>Bacteroidota</taxon>
        <taxon>Cytophagia</taxon>
        <taxon>Cytophagales</taxon>
        <taxon>Cyclobacteriaceae</taxon>
        <taxon>Algoriphagus</taxon>
    </lineage>
</organism>
<evidence type="ECO:0000256" key="1">
    <source>
        <dbReference type="ARBA" id="ARBA00004383"/>
    </source>
</evidence>
<keyword evidence="6 10" id="KW-0812">Transmembrane</keyword>
<dbReference type="GO" id="GO:0031992">
    <property type="term" value="F:energy transducer activity"/>
    <property type="evidence" value="ECO:0007669"/>
    <property type="project" value="InterPro"/>
</dbReference>
<name>A0A1N6D7H0_9BACT</name>
<keyword evidence="13" id="KW-1185">Reference proteome</keyword>
<dbReference type="PROSITE" id="PS52015">
    <property type="entry name" value="TONB_CTD"/>
    <property type="match status" value="1"/>
</dbReference>
<evidence type="ECO:0000256" key="4">
    <source>
        <dbReference type="ARBA" id="ARBA00022475"/>
    </source>
</evidence>